<evidence type="ECO:0000256" key="3">
    <source>
        <dbReference type="ARBA" id="ARBA00022801"/>
    </source>
</evidence>
<evidence type="ECO:0000256" key="1">
    <source>
        <dbReference type="ARBA" id="ARBA00001947"/>
    </source>
</evidence>
<keyword evidence="4" id="KW-0862">Zinc</keyword>
<dbReference type="EMBL" id="LAZR01000048">
    <property type="protein sequence ID" value="KKN99174.1"/>
    <property type="molecule type" value="Genomic_DNA"/>
</dbReference>
<comment type="caution">
    <text evidence="6">The sequence shown here is derived from an EMBL/GenBank/DDBJ whole genome shotgun (WGS) entry which is preliminary data.</text>
</comment>
<dbReference type="AlphaFoldDB" id="A0A0F9V597"/>
<comment type="cofactor">
    <cofactor evidence="1">
        <name>Zn(2+)</name>
        <dbReference type="ChEBI" id="CHEBI:29105"/>
    </cofactor>
</comment>
<gene>
    <name evidence="6" type="ORF">LCGC14_0139670</name>
</gene>
<dbReference type="Pfam" id="PF07687">
    <property type="entry name" value="M20_dimer"/>
    <property type="match status" value="1"/>
</dbReference>
<dbReference type="CDD" id="cd03885">
    <property type="entry name" value="M20_CPDG2"/>
    <property type="match status" value="1"/>
</dbReference>
<dbReference type="Pfam" id="PF01546">
    <property type="entry name" value="Peptidase_M20"/>
    <property type="match status" value="1"/>
</dbReference>
<dbReference type="InterPro" id="IPR036264">
    <property type="entry name" value="Bact_exopeptidase_dim_dom"/>
</dbReference>
<dbReference type="InterPro" id="IPR011650">
    <property type="entry name" value="Peptidase_M20_dimer"/>
</dbReference>
<dbReference type="GO" id="GO:0016787">
    <property type="term" value="F:hydrolase activity"/>
    <property type="evidence" value="ECO:0007669"/>
    <property type="project" value="UniProtKB-KW"/>
</dbReference>
<organism evidence="6">
    <name type="scientific">marine sediment metagenome</name>
    <dbReference type="NCBI Taxonomy" id="412755"/>
    <lineage>
        <taxon>unclassified sequences</taxon>
        <taxon>metagenomes</taxon>
        <taxon>ecological metagenomes</taxon>
    </lineage>
</organism>
<sequence>MFTVMMRSTVLFSTLLMSQVSFAQLDTAVFDAATAQKSPMITTMERLVSVESGSGDREGLGQIASLIAAELSALGGDVELLQAGDDVYRMFDTPEQLGPMVHARFSGSGDKKILLIAHMDTVYLRGMLAQQPFRIDGNRAYGLGISDDKQGVALIVHVIAMLQALNFDDYGTLTVLINGDEEISSPGSRTMLTQLGAEHDVVLSAEPTRIDNDSLSLATSGIGAVTMSVKGRASHAGAAPELGRNALYEMAHQLLQLDDLSEPDVGFKVNWTLAQVGTNRNVIPADAVATADVRMLRLEDFERLESRIQERVSNRLISDTEISLRFENRRPPLQATDASRALAAHGQQIYAELGMTLVVNDQAEGGGTDAAFAALQTEAPVIERFGLQGFGAHSNNDEYVLLDSIEPRLYLLARMIMDVSTGAAPGVK</sequence>
<dbReference type="SUPFAM" id="SSF55031">
    <property type="entry name" value="Bacterial exopeptidase dimerisation domain"/>
    <property type="match status" value="1"/>
</dbReference>
<protein>
    <recommendedName>
        <fullName evidence="5">Peptidase M20 dimerisation domain-containing protein</fullName>
    </recommendedName>
</protein>
<feature type="domain" description="Peptidase M20 dimerisation" evidence="5">
    <location>
        <begin position="218"/>
        <end position="317"/>
    </location>
</feature>
<proteinExistence type="predicted"/>
<dbReference type="PIRSF" id="PIRSF037238">
    <property type="entry name" value="Carboxypeptidase_G2"/>
    <property type="match status" value="1"/>
</dbReference>
<keyword evidence="2" id="KW-0479">Metal-binding</keyword>
<dbReference type="PROSITE" id="PS00758">
    <property type="entry name" value="ARGE_DAPE_CPG2_1"/>
    <property type="match status" value="1"/>
</dbReference>
<reference evidence="6" key="1">
    <citation type="journal article" date="2015" name="Nature">
        <title>Complex archaea that bridge the gap between prokaryotes and eukaryotes.</title>
        <authorList>
            <person name="Spang A."/>
            <person name="Saw J.H."/>
            <person name="Jorgensen S.L."/>
            <person name="Zaremba-Niedzwiedzka K."/>
            <person name="Martijn J."/>
            <person name="Lind A.E."/>
            <person name="van Eijk R."/>
            <person name="Schleper C."/>
            <person name="Guy L."/>
            <person name="Ettema T.J."/>
        </authorList>
    </citation>
    <scope>NUCLEOTIDE SEQUENCE</scope>
</reference>
<dbReference type="SUPFAM" id="SSF53187">
    <property type="entry name" value="Zn-dependent exopeptidases"/>
    <property type="match status" value="1"/>
</dbReference>
<dbReference type="Gene3D" id="3.30.70.360">
    <property type="match status" value="1"/>
</dbReference>
<dbReference type="InterPro" id="IPR001261">
    <property type="entry name" value="ArgE/DapE_CS"/>
</dbReference>
<name>A0A0F9V597_9ZZZZ</name>
<accession>A0A0F9V597</accession>
<dbReference type="PANTHER" id="PTHR43808">
    <property type="entry name" value="ACETYLORNITHINE DEACETYLASE"/>
    <property type="match status" value="1"/>
</dbReference>
<evidence type="ECO:0000256" key="4">
    <source>
        <dbReference type="ARBA" id="ARBA00022833"/>
    </source>
</evidence>
<dbReference type="InterPro" id="IPR002933">
    <property type="entry name" value="Peptidase_M20"/>
</dbReference>
<dbReference type="Gene3D" id="3.40.630.10">
    <property type="entry name" value="Zn peptidases"/>
    <property type="match status" value="1"/>
</dbReference>
<dbReference type="PANTHER" id="PTHR43808:SF10">
    <property type="entry name" value="BLL3749 PROTEIN"/>
    <property type="match status" value="1"/>
</dbReference>
<dbReference type="InterPro" id="IPR050072">
    <property type="entry name" value="Peptidase_M20A"/>
</dbReference>
<evidence type="ECO:0000256" key="2">
    <source>
        <dbReference type="ARBA" id="ARBA00022723"/>
    </source>
</evidence>
<evidence type="ECO:0000259" key="5">
    <source>
        <dbReference type="Pfam" id="PF07687"/>
    </source>
</evidence>
<dbReference type="InterPro" id="IPR017150">
    <property type="entry name" value="Pept_M20_glutamate_carboxypep"/>
</dbReference>
<dbReference type="NCBIfam" id="NF004788">
    <property type="entry name" value="PRK06133.1"/>
    <property type="match status" value="1"/>
</dbReference>
<evidence type="ECO:0000313" key="6">
    <source>
        <dbReference type="EMBL" id="KKN99174.1"/>
    </source>
</evidence>
<keyword evidence="3" id="KW-0378">Hydrolase</keyword>
<dbReference type="GO" id="GO:0046872">
    <property type="term" value="F:metal ion binding"/>
    <property type="evidence" value="ECO:0007669"/>
    <property type="project" value="UniProtKB-KW"/>
</dbReference>